<dbReference type="PANTHER" id="PTHR34953:SF1">
    <property type="entry name" value="ALPHA_BETA HYDROLASE RELATED PROTEIN"/>
    <property type="match status" value="1"/>
</dbReference>
<evidence type="ECO:0000313" key="2">
    <source>
        <dbReference type="EMBL" id="PKA60419.1"/>
    </source>
</evidence>
<evidence type="ECO:0000313" key="3">
    <source>
        <dbReference type="Proteomes" id="UP000236161"/>
    </source>
</evidence>
<accession>A0A2I0AY19</accession>
<feature type="transmembrane region" description="Helical" evidence="1">
    <location>
        <begin position="148"/>
        <end position="168"/>
    </location>
</feature>
<evidence type="ECO:0000256" key="1">
    <source>
        <dbReference type="SAM" id="Phobius"/>
    </source>
</evidence>
<protein>
    <recommendedName>
        <fullName evidence="4">MENTAL domain-containing protein</fullName>
    </recommendedName>
</protein>
<feature type="transmembrane region" description="Helical" evidence="1">
    <location>
        <begin position="77"/>
        <end position="98"/>
    </location>
</feature>
<sequence length="212" mass="22983">MAASKEKLWSRAWRGAKTVFFLASMLASLLLVCAPPLLVVLLDLFVPSALLGAVNGPGFISPSFASQLRAFRFRDSLVDLPVVSIARSLLILCFYLVYNGRGPYLGVTTVCAAASAGYVSLKVISMFGEAPRLGQRHLLSFTEKEGCAVEGLFLSSLALAIGHVVAAYRTSCRERRKLLVYKIDVEAMSALLLKKITHSFGKTQSPKILQVS</sequence>
<feature type="transmembrane region" description="Helical" evidence="1">
    <location>
        <begin position="20"/>
        <end position="38"/>
    </location>
</feature>
<reference evidence="2 3" key="1">
    <citation type="journal article" date="2017" name="Nature">
        <title>The Apostasia genome and the evolution of orchids.</title>
        <authorList>
            <person name="Zhang G.Q."/>
            <person name="Liu K.W."/>
            <person name="Li Z."/>
            <person name="Lohaus R."/>
            <person name="Hsiao Y.Y."/>
            <person name="Niu S.C."/>
            <person name="Wang J.Y."/>
            <person name="Lin Y.C."/>
            <person name="Xu Q."/>
            <person name="Chen L.J."/>
            <person name="Yoshida K."/>
            <person name="Fujiwara S."/>
            <person name="Wang Z.W."/>
            <person name="Zhang Y.Q."/>
            <person name="Mitsuda N."/>
            <person name="Wang M."/>
            <person name="Liu G.H."/>
            <person name="Pecoraro L."/>
            <person name="Huang H.X."/>
            <person name="Xiao X.J."/>
            <person name="Lin M."/>
            <person name="Wu X.Y."/>
            <person name="Wu W.L."/>
            <person name="Chen Y.Y."/>
            <person name="Chang S.B."/>
            <person name="Sakamoto S."/>
            <person name="Ohme-Takagi M."/>
            <person name="Yagi M."/>
            <person name="Zeng S.J."/>
            <person name="Shen C.Y."/>
            <person name="Yeh C.M."/>
            <person name="Luo Y.B."/>
            <person name="Tsai W.C."/>
            <person name="Van de Peer Y."/>
            <person name="Liu Z.J."/>
        </authorList>
    </citation>
    <scope>NUCLEOTIDE SEQUENCE [LARGE SCALE GENOMIC DNA]</scope>
    <source>
        <strain evidence="3">cv. Shenzhen</strain>
        <tissue evidence="2">Stem</tissue>
    </source>
</reference>
<dbReference type="STRING" id="1088818.A0A2I0AY19"/>
<dbReference type="OrthoDB" id="1914191at2759"/>
<organism evidence="2 3">
    <name type="scientific">Apostasia shenzhenica</name>
    <dbReference type="NCBI Taxonomy" id="1088818"/>
    <lineage>
        <taxon>Eukaryota</taxon>
        <taxon>Viridiplantae</taxon>
        <taxon>Streptophyta</taxon>
        <taxon>Embryophyta</taxon>
        <taxon>Tracheophyta</taxon>
        <taxon>Spermatophyta</taxon>
        <taxon>Magnoliopsida</taxon>
        <taxon>Liliopsida</taxon>
        <taxon>Asparagales</taxon>
        <taxon>Orchidaceae</taxon>
        <taxon>Apostasioideae</taxon>
        <taxon>Apostasia</taxon>
    </lineage>
</organism>
<dbReference type="EMBL" id="KZ451939">
    <property type="protein sequence ID" value="PKA60419.1"/>
    <property type="molecule type" value="Genomic_DNA"/>
</dbReference>
<evidence type="ECO:0008006" key="4">
    <source>
        <dbReference type="Google" id="ProtNLM"/>
    </source>
</evidence>
<proteinExistence type="predicted"/>
<dbReference type="Proteomes" id="UP000236161">
    <property type="component" value="Unassembled WGS sequence"/>
</dbReference>
<feature type="transmembrane region" description="Helical" evidence="1">
    <location>
        <begin position="104"/>
        <end position="127"/>
    </location>
</feature>
<dbReference type="AlphaFoldDB" id="A0A2I0AY19"/>
<gene>
    <name evidence="2" type="ORF">AXF42_Ash008479</name>
</gene>
<keyword evidence="1" id="KW-1133">Transmembrane helix</keyword>
<name>A0A2I0AY19_9ASPA</name>
<keyword evidence="1" id="KW-0812">Transmembrane</keyword>
<dbReference type="PANTHER" id="PTHR34953">
    <property type="entry name" value="ALPHA/BETA HYDROLASE RELATED PROTEIN"/>
    <property type="match status" value="1"/>
</dbReference>
<keyword evidence="3" id="KW-1185">Reference proteome</keyword>
<keyword evidence="1" id="KW-0472">Membrane</keyword>